<dbReference type="Proteomes" id="UP000186851">
    <property type="component" value="Chromosome"/>
</dbReference>
<reference evidence="1" key="1">
    <citation type="journal article" date="2017" name="Nature">
        <title>Asgard archaea illuminate the origin of eukaryotic cellular complexity.</title>
        <authorList>
            <person name="Zaremba-Niedzwiedzka K."/>
            <person name="Caceres E.F."/>
            <person name="Saw J.H."/>
            <person name="Backstrom D."/>
            <person name="Juzokaite L."/>
            <person name="Vancaester E."/>
            <person name="Seitz K.W."/>
            <person name="Anantharaman K."/>
            <person name="Starnawski P."/>
            <person name="Kjeldsen K.U."/>
            <person name="Scott M.B."/>
            <person name="Nunoura T."/>
            <person name="Banfield J.F."/>
            <person name="Schramm A."/>
            <person name="Baker B.J."/>
            <person name="Spang A."/>
            <person name="Ettema T.J.G."/>
        </authorList>
    </citation>
    <scope>NUCLEOTIDE SEQUENCE</scope>
    <source>
        <strain evidence="1">LCB_4</strain>
    </source>
</reference>
<dbReference type="InterPro" id="IPR013785">
    <property type="entry name" value="Aldolase_TIM"/>
</dbReference>
<reference evidence="1" key="2">
    <citation type="journal article" date="2022" name="Nat. Microbiol.">
        <title>A closed Candidatus Odinarchaeum chromosome exposes Asgard archaeal viruses.</title>
        <authorList>
            <person name="Tamarit D."/>
            <person name="Caceres E.F."/>
            <person name="Krupovic M."/>
            <person name="Nijland R."/>
            <person name="Eme L."/>
            <person name="Robinson N.P."/>
            <person name="Ettema T.J.G."/>
        </authorList>
    </citation>
    <scope>NUCLEOTIDE SEQUENCE</scope>
    <source>
        <strain evidence="1">LCB_4</strain>
    </source>
</reference>
<organism evidence="1 2">
    <name type="scientific">Odinarchaeota yellowstonii (strain LCB_4)</name>
    <dbReference type="NCBI Taxonomy" id="1841599"/>
    <lineage>
        <taxon>Archaea</taxon>
        <taxon>Promethearchaeati</taxon>
        <taxon>Candidatus Odinarchaeota</taxon>
        <taxon>Candidatus Odinarchaeia</taxon>
        <taxon>Candidatus Odinarchaeales</taxon>
        <taxon>Candidatus Odinarchaeaceae</taxon>
        <taxon>Candidatus Odinarchaeum</taxon>
    </lineage>
</organism>
<dbReference type="SUPFAM" id="SSF102114">
    <property type="entry name" value="Radical SAM enzymes"/>
    <property type="match status" value="1"/>
</dbReference>
<proteinExistence type="predicted"/>
<dbReference type="AlphaFoldDB" id="A0AAF0IBC5"/>
<evidence type="ECO:0000313" key="1">
    <source>
        <dbReference type="EMBL" id="WEU39822.1"/>
    </source>
</evidence>
<accession>A0AAF0IBC5</accession>
<evidence type="ECO:0000313" key="2">
    <source>
        <dbReference type="Proteomes" id="UP000186851"/>
    </source>
</evidence>
<dbReference type="EMBL" id="CP091871">
    <property type="protein sequence ID" value="WEU39822.1"/>
    <property type="molecule type" value="Genomic_DNA"/>
</dbReference>
<gene>
    <name evidence="1" type="ORF">OdinLCB4_004950</name>
</gene>
<protein>
    <submittedName>
        <fullName evidence="1">Molybdenum cofactor biosynthesis protein MoaA</fullName>
    </submittedName>
</protein>
<sequence length="276" mass="31355">MEDYPRFLTEGAKPFNPLELAEKTERIVTRLSGGGLKRKYTSFYTASVYGGIATGCAVGCCLRCFYCWSNWSRDFPEKYGVFYSPRQVALNLFKAARDCKQFRGVEKLRLSCCEPTIGFKHLIGVLTYIMDSDYPLFILESNGVILGSSRVYAKQLAEFKGKLYVRISFKAATPEGFTQRTGAIGSFYLLPFKALKYLLDEGVYVRAAAMTDERIMSRGERNLLIQMLDLIDPAANYAETLEEETLHPYNMSVNRMRAFKDRLFADKLVKKILRGG</sequence>
<name>A0AAF0IBC5_ODILC</name>
<dbReference type="KEGG" id="oyw:OdinLCB4_004950"/>
<dbReference type="InterPro" id="IPR058240">
    <property type="entry name" value="rSAM_sf"/>
</dbReference>
<dbReference type="Gene3D" id="3.20.20.70">
    <property type="entry name" value="Aldolase class I"/>
    <property type="match status" value="1"/>
</dbReference>